<dbReference type="RefSeq" id="WP_171833909.1">
    <property type="nucleotide sequence ID" value="NZ_CP053709.1"/>
</dbReference>
<protein>
    <submittedName>
        <fullName evidence="1">Uncharacterized protein</fullName>
    </submittedName>
</protein>
<sequence>MPDLAMTSVLDWLKAAEPDKPALAASLVSVVEAAPGVEEALVRLGHSLDQAVAKTSEVLPALLTSDPGRQELRTIMGQIGLPRCLRIIHWILQDGPQDRDAVLAAVLEADLAGAGQFLQASLCAVARPSLLERLYAPERLALLLGACQPAVRAQEAA</sequence>
<evidence type="ECO:0000313" key="2">
    <source>
        <dbReference type="Proteomes" id="UP000500767"/>
    </source>
</evidence>
<dbReference type="KEGG" id="lck:HN018_23305"/>
<keyword evidence="2" id="KW-1185">Reference proteome</keyword>
<dbReference type="EMBL" id="CP053709">
    <property type="protein sequence ID" value="QKE93115.1"/>
    <property type="molecule type" value="Genomic_DNA"/>
</dbReference>
<reference evidence="1 2" key="1">
    <citation type="journal article" date="2014" name="World J. Microbiol. Biotechnol.">
        <title>Biodiversity and physiological characteristics of Antarctic and Arctic lichens-associated bacteria.</title>
        <authorList>
            <person name="Lee Y.M."/>
            <person name="Kim E.H."/>
            <person name="Lee H.K."/>
            <person name="Hong S.G."/>
        </authorList>
    </citation>
    <scope>NUCLEOTIDE SEQUENCE [LARGE SCALE GENOMIC DNA]</scope>
    <source>
        <strain evidence="1 2">PAMC 26569</strain>
        <plasmid evidence="1">unnamed1</plasmid>
    </source>
</reference>
<dbReference type="InterPro" id="IPR057079">
    <property type="entry name" value="IcmW-like"/>
</dbReference>
<gene>
    <name evidence="1" type="ORF">HN018_23305</name>
</gene>
<proteinExistence type="predicted"/>
<organism evidence="1 2">
    <name type="scientific">Lichenicola cladoniae</name>
    <dbReference type="NCBI Taxonomy" id="1484109"/>
    <lineage>
        <taxon>Bacteria</taxon>
        <taxon>Pseudomonadati</taxon>
        <taxon>Pseudomonadota</taxon>
        <taxon>Alphaproteobacteria</taxon>
        <taxon>Acetobacterales</taxon>
        <taxon>Acetobacteraceae</taxon>
        <taxon>Lichenicola</taxon>
    </lineage>
</organism>
<dbReference type="Proteomes" id="UP000500767">
    <property type="component" value="Plasmid unnamed1"/>
</dbReference>
<dbReference type="Pfam" id="PF23130">
    <property type="entry name" value="IcmW"/>
    <property type="match status" value="1"/>
</dbReference>
<geneLocation type="plasmid" evidence="1 2">
    <name>unnamed1</name>
</geneLocation>
<keyword evidence="1" id="KW-0614">Plasmid</keyword>
<dbReference type="AlphaFoldDB" id="A0A6M8HY69"/>
<name>A0A6M8HY69_9PROT</name>
<accession>A0A6M8HY69</accession>
<evidence type="ECO:0000313" key="1">
    <source>
        <dbReference type="EMBL" id="QKE93115.1"/>
    </source>
</evidence>